<sequence>MPSELCYLLTEVPRRDRDLAMLGIVYVGERGNIVAIADAICLDFLVSPYVEKLTSSYNTLAGLIKTLLEAEMMMTLVESKTWTVGMLIQQYSDHLLISEVTYLYVTTLTVLVIHLPVQSPVTNKNQPTYGIFS</sequence>
<dbReference type="Proteomes" id="UP000805649">
    <property type="component" value="Unassembled WGS sequence"/>
</dbReference>
<dbReference type="EMBL" id="VUJX02000020">
    <property type="protein sequence ID" value="KAL0929265.1"/>
    <property type="molecule type" value="Genomic_DNA"/>
</dbReference>
<reference evidence="1 2" key="1">
    <citation type="journal article" date="2020" name="Phytopathology">
        <title>Genome Sequence Resources of Colletotrichum truncatum, C. plurivorum, C. musicola, and C. sojae: Four Species Pathogenic to Soybean (Glycine max).</title>
        <authorList>
            <person name="Rogerio F."/>
            <person name="Boufleur T.R."/>
            <person name="Ciampi-Guillardi M."/>
            <person name="Sukno S.A."/>
            <person name="Thon M.R."/>
            <person name="Massola Junior N.S."/>
            <person name="Baroncelli R."/>
        </authorList>
    </citation>
    <scope>NUCLEOTIDE SEQUENCE [LARGE SCALE GENOMIC DNA]</scope>
    <source>
        <strain evidence="1 2">CMES1059</strain>
    </source>
</reference>
<accession>A0ACC3YBR8</accession>
<proteinExistence type="predicted"/>
<name>A0ACC3YBR8_COLTU</name>
<gene>
    <name evidence="1" type="ORF">CTRU02_215806</name>
</gene>
<evidence type="ECO:0000313" key="1">
    <source>
        <dbReference type="EMBL" id="KAL0929265.1"/>
    </source>
</evidence>
<keyword evidence="2" id="KW-1185">Reference proteome</keyword>
<evidence type="ECO:0000313" key="2">
    <source>
        <dbReference type="Proteomes" id="UP000805649"/>
    </source>
</evidence>
<organism evidence="1 2">
    <name type="scientific">Colletotrichum truncatum</name>
    <name type="common">Anthracnose fungus</name>
    <name type="synonym">Colletotrichum capsici</name>
    <dbReference type="NCBI Taxonomy" id="5467"/>
    <lineage>
        <taxon>Eukaryota</taxon>
        <taxon>Fungi</taxon>
        <taxon>Dikarya</taxon>
        <taxon>Ascomycota</taxon>
        <taxon>Pezizomycotina</taxon>
        <taxon>Sordariomycetes</taxon>
        <taxon>Hypocreomycetidae</taxon>
        <taxon>Glomerellales</taxon>
        <taxon>Glomerellaceae</taxon>
        <taxon>Colletotrichum</taxon>
        <taxon>Colletotrichum truncatum species complex</taxon>
    </lineage>
</organism>
<protein>
    <submittedName>
        <fullName evidence="1">Uncharacterized protein</fullName>
    </submittedName>
</protein>
<comment type="caution">
    <text evidence="1">The sequence shown here is derived from an EMBL/GenBank/DDBJ whole genome shotgun (WGS) entry which is preliminary data.</text>
</comment>